<feature type="transmembrane region" description="Helical" evidence="1">
    <location>
        <begin position="23"/>
        <end position="43"/>
    </location>
</feature>
<reference evidence="2" key="1">
    <citation type="submission" date="2021-01" db="EMBL/GenBank/DDBJ databases">
        <authorList>
            <consortium name="Genoscope - CEA"/>
            <person name="William W."/>
        </authorList>
    </citation>
    <scope>NUCLEOTIDE SEQUENCE</scope>
</reference>
<gene>
    <name evidence="2" type="ORF">DARMORV10_C03P84330.1</name>
</gene>
<keyword evidence="1" id="KW-0472">Membrane</keyword>
<keyword evidence="1" id="KW-1133">Transmembrane helix</keyword>
<evidence type="ECO:0000313" key="2">
    <source>
        <dbReference type="EMBL" id="CAF1711227.1"/>
    </source>
</evidence>
<name>A0A816IKX0_BRANA</name>
<proteinExistence type="predicted"/>
<dbReference type="EMBL" id="HG994367">
    <property type="protein sequence ID" value="CAF1711227.1"/>
    <property type="molecule type" value="Genomic_DNA"/>
</dbReference>
<protein>
    <submittedName>
        <fullName evidence="2">(rape) hypothetical protein</fullName>
    </submittedName>
</protein>
<organism evidence="2">
    <name type="scientific">Brassica napus</name>
    <name type="common">Rape</name>
    <dbReference type="NCBI Taxonomy" id="3708"/>
    <lineage>
        <taxon>Eukaryota</taxon>
        <taxon>Viridiplantae</taxon>
        <taxon>Streptophyta</taxon>
        <taxon>Embryophyta</taxon>
        <taxon>Tracheophyta</taxon>
        <taxon>Spermatophyta</taxon>
        <taxon>Magnoliopsida</taxon>
        <taxon>eudicotyledons</taxon>
        <taxon>Gunneridae</taxon>
        <taxon>Pentapetalae</taxon>
        <taxon>rosids</taxon>
        <taxon>malvids</taxon>
        <taxon>Brassicales</taxon>
        <taxon>Brassicaceae</taxon>
        <taxon>Brassiceae</taxon>
        <taxon>Brassica</taxon>
    </lineage>
</organism>
<dbReference type="Proteomes" id="UP001295469">
    <property type="component" value="Chromosome C03"/>
</dbReference>
<dbReference type="AlphaFoldDB" id="A0A816IKX0"/>
<evidence type="ECO:0000256" key="1">
    <source>
        <dbReference type="SAM" id="Phobius"/>
    </source>
</evidence>
<keyword evidence="1" id="KW-0812">Transmembrane</keyword>
<accession>A0A816IKX0</accession>
<sequence length="66" mass="8227">MRRGIFFNWRFLCQRNLNKRQNYLLFFFMDYLSFAYLPFKIVLKKSIRITKQSYIQLCSCDHIFSN</sequence>